<dbReference type="EMBL" id="JAGKQM010001392">
    <property type="protein sequence ID" value="KAH0851891.1"/>
    <property type="molecule type" value="Genomic_DNA"/>
</dbReference>
<reference evidence="2 3" key="1">
    <citation type="submission" date="2021-05" db="EMBL/GenBank/DDBJ databases">
        <title>Genome Assembly of Synthetic Allotetraploid Brassica napus Reveals Homoeologous Exchanges between Subgenomes.</title>
        <authorList>
            <person name="Davis J.T."/>
        </authorList>
    </citation>
    <scope>NUCLEOTIDE SEQUENCE [LARGE SCALE GENOMIC DNA]</scope>
    <source>
        <strain evidence="3">cv. Da-Ae</strain>
        <tissue evidence="2">Seedling</tissue>
    </source>
</reference>
<name>A0ABQ7X9W3_BRANA</name>
<keyword evidence="1" id="KW-0812">Transmembrane</keyword>
<evidence type="ECO:0000313" key="2">
    <source>
        <dbReference type="EMBL" id="KAH0851891.1"/>
    </source>
</evidence>
<dbReference type="Gene3D" id="1.20.85.10">
    <property type="entry name" value="Photosystem II protein D1-like"/>
    <property type="match status" value="1"/>
</dbReference>
<organism evidence="2 3">
    <name type="scientific">Brassica napus</name>
    <name type="common">Rape</name>
    <dbReference type="NCBI Taxonomy" id="3708"/>
    <lineage>
        <taxon>Eukaryota</taxon>
        <taxon>Viridiplantae</taxon>
        <taxon>Streptophyta</taxon>
        <taxon>Embryophyta</taxon>
        <taxon>Tracheophyta</taxon>
        <taxon>Spermatophyta</taxon>
        <taxon>Magnoliopsida</taxon>
        <taxon>eudicotyledons</taxon>
        <taxon>Gunneridae</taxon>
        <taxon>Pentapetalae</taxon>
        <taxon>rosids</taxon>
        <taxon>malvids</taxon>
        <taxon>Brassicales</taxon>
        <taxon>Brassicaceae</taxon>
        <taxon>Brassiceae</taxon>
        <taxon>Brassica</taxon>
    </lineage>
</organism>
<keyword evidence="3" id="KW-1185">Reference proteome</keyword>
<feature type="transmembrane region" description="Helical" evidence="1">
    <location>
        <begin position="6"/>
        <end position="25"/>
    </location>
</feature>
<dbReference type="PANTHER" id="PTHR33149">
    <property type="entry name" value="PHOTOSYSTEM II PROTEIN D1"/>
    <property type="match status" value="1"/>
</dbReference>
<keyword evidence="1" id="KW-0472">Membrane</keyword>
<keyword evidence="1" id="KW-1133">Transmembrane helix</keyword>
<feature type="transmembrane region" description="Helical" evidence="1">
    <location>
        <begin position="32"/>
        <end position="53"/>
    </location>
</feature>
<feature type="transmembrane region" description="Helical" evidence="1">
    <location>
        <begin position="114"/>
        <end position="140"/>
    </location>
</feature>
<accession>A0ABQ7X9W3</accession>
<dbReference type="SUPFAM" id="SSF81483">
    <property type="entry name" value="Bacterial photosystem II reaction centre, L and M subunits"/>
    <property type="match status" value="1"/>
</dbReference>
<dbReference type="Proteomes" id="UP000824890">
    <property type="component" value="Unassembled WGS sequence"/>
</dbReference>
<evidence type="ECO:0000256" key="1">
    <source>
        <dbReference type="SAM" id="Phobius"/>
    </source>
</evidence>
<comment type="caution">
    <text evidence="2">The sequence shown here is derived from an EMBL/GenBank/DDBJ whole genome shotgun (WGS) entry which is preliminary data.</text>
</comment>
<sequence length="195" mass="21760">MIAAPYKAIASLVQVLLVFLSFYEIATRSAGWFIRLGFGGAAIFRFILFFQGFHNCSDPFHRMGVAGVLGRGSVMRYSGCYCRKYVDWRWVRVHTGRAVTHSSRRNFSWSPLTALVQILGLFVPVTGLWMSALGVVGLALNRRPMTSLPRKAVQRRSGLIRGLDGAAQDASMKPLFPEEVSTTWNALKERERSGS</sequence>
<protein>
    <submittedName>
        <fullName evidence="2">Uncharacterized protein</fullName>
    </submittedName>
</protein>
<proteinExistence type="predicted"/>
<gene>
    <name evidence="2" type="ORF">HID58_094405</name>
</gene>
<dbReference type="InterPro" id="IPR055266">
    <property type="entry name" value="D1/D2"/>
</dbReference>
<dbReference type="PANTHER" id="PTHR33149:SF12">
    <property type="entry name" value="PHOTOSYSTEM II D2 PROTEIN"/>
    <property type="match status" value="1"/>
</dbReference>
<dbReference type="InterPro" id="IPR036854">
    <property type="entry name" value="Photo_II_D1/D2_sf"/>
</dbReference>
<evidence type="ECO:0000313" key="3">
    <source>
        <dbReference type="Proteomes" id="UP000824890"/>
    </source>
</evidence>